<dbReference type="PROSITE" id="PS51257">
    <property type="entry name" value="PROKAR_LIPOPROTEIN"/>
    <property type="match status" value="1"/>
</dbReference>
<protein>
    <recommendedName>
        <fullName evidence="4">Type III secretion protein HrpT</fullName>
    </recommendedName>
</protein>
<sequence length="59" mass="6774">MFRFSLLGFMAMILSSCASHDNGCDNTSCRPLSDPHHLVIWWPQSMREGIQSYSKMPVR</sequence>
<dbReference type="OrthoDB" id="6548477at2"/>
<evidence type="ECO:0000313" key="3">
    <source>
        <dbReference type="Proteomes" id="UP000219271"/>
    </source>
</evidence>
<keyword evidence="3" id="KW-1185">Reference proteome</keyword>
<dbReference type="AlphaFoldDB" id="A0A286C037"/>
<dbReference type="EMBL" id="OCMY01000001">
    <property type="protein sequence ID" value="SOD39756.1"/>
    <property type="molecule type" value="Genomic_DNA"/>
</dbReference>
<proteinExistence type="predicted"/>
<dbReference type="NCBIfam" id="NF041532">
    <property type="entry name" value="HprT"/>
    <property type="match status" value="1"/>
</dbReference>
<keyword evidence="1" id="KW-0732">Signal</keyword>
<accession>A0A286C037</accession>
<evidence type="ECO:0000313" key="2">
    <source>
        <dbReference type="EMBL" id="SOD39756.1"/>
    </source>
</evidence>
<feature type="chain" id="PRO_5012086480" description="Type III secretion protein HrpT" evidence="1">
    <location>
        <begin position="21"/>
        <end position="59"/>
    </location>
</feature>
<evidence type="ECO:0008006" key="4">
    <source>
        <dbReference type="Google" id="ProtNLM"/>
    </source>
</evidence>
<gene>
    <name evidence="2" type="ORF">SAMN06273570_4210</name>
</gene>
<reference evidence="3" key="1">
    <citation type="submission" date="2017-09" db="EMBL/GenBank/DDBJ databases">
        <authorList>
            <person name="Varghese N."/>
            <person name="Submissions S."/>
        </authorList>
    </citation>
    <scope>NUCLEOTIDE SEQUENCE [LARGE SCALE GENOMIC DNA]</scope>
    <source>
        <strain evidence="3">JKS000234</strain>
    </source>
</reference>
<evidence type="ECO:0000256" key="1">
    <source>
        <dbReference type="SAM" id="SignalP"/>
    </source>
</evidence>
<name>A0A286C037_9GAMM</name>
<feature type="signal peptide" evidence="1">
    <location>
        <begin position="1"/>
        <end position="20"/>
    </location>
</feature>
<organism evidence="2 3">
    <name type="scientific">Candidatus Pantoea floridensis</name>
    <dbReference type="NCBI Taxonomy" id="1938870"/>
    <lineage>
        <taxon>Bacteria</taxon>
        <taxon>Pseudomonadati</taxon>
        <taxon>Pseudomonadota</taxon>
        <taxon>Gammaproteobacteria</taxon>
        <taxon>Enterobacterales</taxon>
        <taxon>Erwiniaceae</taxon>
        <taxon>Pantoea</taxon>
    </lineage>
</organism>
<dbReference type="Proteomes" id="UP000219271">
    <property type="component" value="Unassembled WGS sequence"/>
</dbReference>
<dbReference type="InterPro" id="IPR048207">
    <property type="entry name" value="HprT-like"/>
</dbReference>